<name>A0A1Y2BMH4_9TREE</name>
<feature type="region of interest" description="Disordered" evidence="1">
    <location>
        <begin position="137"/>
        <end position="172"/>
    </location>
</feature>
<sequence length="838" mass="90806">MQPPRPSMDRTPSFEQARARSTPPFTSTYDRASSPQTHPQHSRTSSNASASSPYQQPFNPNANSYFPSQPHAPPGMYNLQPQSWSTTALPASAFYANPYYPHHQGGPVFHAGFQQSHADFQAWANAYQHMNVMMASMSTSNPGTPPAASPTEYQDERQRNNLGPQQASNQFDQGWTGHVAQPSQLANKQPQQQPQSFHPYKHAMVHRPSRENMPRSTSQPNLASVLDNKSPSSSISSTQTPQTSSDHNRSSSVDSSVSSIVPPRVASYTAERKDSVASEQVREVVVTRTGSPAPPKAASPAPTIKAVPQPLHTGPIANAINTPQTTNRPSPLSQATVAPSPEPEKPKTGLKGRFFKKDSKKQSTPPPSTPSPVKAIVTPSPVSKPAFASPSETSTRSATPPTTPPQDLQAPSRPFAMHTQALGSQISLAETERTATAPSEMTNQKSKRSLFRMKNMSTDNISLSSTVSSASMMIRKMGSIGRIARRNSLAGISKIFKEKPKDEDAGLPEKDGSKKKDKKKKGKAEPAAATVTHATAEPEDEDRALAGLSPAAKLARQHTLRSRAEQAKKDAERRSASSVASSVEYPSIGAVSNAPVEVVRVIPRQAPTVVHAVAVSEHEYDSEDDSSEGETVEDITEQMGKTSLSDEADREFQARWGSAFIDRNAVPKKGILKATKEYYPADSSPSLPSGYGSYGSKSQLSIDSTTALLHPTPNKEYDPFSNSFVPYESPAQSPAPPEFGGIYQNPLHNTSAPALALIDSKPPATRSMTVPARKKLIWAPECAVYQTYDPGTYDRRSEPATHNLLTPELALSIKQELNAFKMEMPVHPNSRCNTHYFP</sequence>
<dbReference type="AlphaFoldDB" id="A0A1Y2BMH4"/>
<dbReference type="EMBL" id="MCFC01000001">
    <property type="protein sequence ID" value="ORY35355.1"/>
    <property type="molecule type" value="Genomic_DNA"/>
</dbReference>
<comment type="caution">
    <text evidence="2">The sequence shown here is derived from an EMBL/GenBank/DDBJ whole genome shotgun (WGS) entry which is preliminary data.</text>
</comment>
<gene>
    <name evidence="2" type="ORF">BCR39DRAFT_460784</name>
</gene>
<feature type="region of interest" description="Disordered" evidence="1">
    <location>
        <begin position="617"/>
        <end position="648"/>
    </location>
</feature>
<feature type="region of interest" description="Disordered" evidence="1">
    <location>
        <begin position="500"/>
        <end position="587"/>
    </location>
</feature>
<feature type="compositionally biased region" description="Polar residues" evidence="1">
    <location>
        <begin position="160"/>
        <end position="172"/>
    </location>
</feature>
<reference evidence="2 3" key="1">
    <citation type="submission" date="2016-07" db="EMBL/GenBank/DDBJ databases">
        <title>Pervasive Adenine N6-methylation of Active Genes in Fungi.</title>
        <authorList>
            <consortium name="DOE Joint Genome Institute"/>
            <person name="Mondo S.J."/>
            <person name="Dannebaum R.O."/>
            <person name="Kuo R.C."/>
            <person name="Labutti K."/>
            <person name="Haridas S."/>
            <person name="Kuo A."/>
            <person name="Salamov A."/>
            <person name="Ahrendt S.R."/>
            <person name="Lipzen A."/>
            <person name="Sullivan W."/>
            <person name="Andreopoulos W.B."/>
            <person name="Clum A."/>
            <person name="Lindquist E."/>
            <person name="Daum C."/>
            <person name="Ramamoorthy G.K."/>
            <person name="Gryganskyi A."/>
            <person name="Culley D."/>
            <person name="Magnuson J.K."/>
            <person name="James T.Y."/>
            <person name="O'Malley M.A."/>
            <person name="Stajich J.E."/>
            <person name="Spatafora J.W."/>
            <person name="Visel A."/>
            <person name="Grigoriev I.V."/>
        </authorList>
    </citation>
    <scope>NUCLEOTIDE SEQUENCE [LARGE SCALE GENOMIC DNA]</scope>
    <source>
        <strain evidence="2 3">68-887.2</strain>
    </source>
</reference>
<proteinExistence type="predicted"/>
<dbReference type="OrthoDB" id="5563016at2759"/>
<accession>A0A1Y2BMH4</accession>
<feature type="compositionally biased region" description="Polar residues" evidence="1">
    <location>
        <begin position="53"/>
        <end position="67"/>
    </location>
</feature>
<evidence type="ECO:0000256" key="1">
    <source>
        <dbReference type="SAM" id="MobiDB-lite"/>
    </source>
</evidence>
<feature type="compositionally biased region" description="Low complexity" evidence="1">
    <location>
        <begin position="42"/>
        <end position="52"/>
    </location>
</feature>
<feature type="compositionally biased region" description="Polar residues" evidence="1">
    <location>
        <begin position="23"/>
        <end position="39"/>
    </location>
</feature>
<keyword evidence="3" id="KW-1185">Reference proteome</keyword>
<protein>
    <submittedName>
        <fullName evidence="2">Uncharacterized protein</fullName>
    </submittedName>
</protein>
<dbReference type="STRING" id="71784.A0A1Y2BMH4"/>
<feature type="compositionally biased region" description="Basic and acidic residues" evidence="1">
    <location>
        <begin position="500"/>
        <end position="514"/>
    </location>
</feature>
<feature type="compositionally biased region" description="Polar residues" evidence="1">
    <location>
        <begin position="319"/>
        <end position="337"/>
    </location>
</feature>
<feature type="region of interest" description="Disordered" evidence="1">
    <location>
        <begin position="1"/>
        <end position="79"/>
    </location>
</feature>
<evidence type="ECO:0000313" key="2">
    <source>
        <dbReference type="EMBL" id="ORY35355.1"/>
    </source>
</evidence>
<feature type="compositionally biased region" description="Basic and acidic residues" evidence="1">
    <location>
        <begin position="270"/>
        <end position="282"/>
    </location>
</feature>
<feature type="compositionally biased region" description="Low complexity" evidence="1">
    <location>
        <begin position="230"/>
        <end position="267"/>
    </location>
</feature>
<feature type="compositionally biased region" description="Basic and acidic residues" evidence="1">
    <location>
        <begin position="562"/>
        <end position="575"/>
    </location>
</feature>
<dbReference type="InParanoid" id="A0A1Y2BMH4"/>
<evidence type="ECO:0000313" key="3">
    <source>
        <dbReference type="Proteomes" id="UP000193986"/>
    </source>
</evidence>
<feature type="compositionally biased region" description="Low complexity" evidence="1">
    <location>
        <begin position="389"/>
        <end position="400"/>
    </location>
</feature>
<dbReference type="Proteomes" id="UP000193986">
    <property type="component" value="Unassembled WGS sequence"/>
</dbReference>
<feature type="compositionally biased region" description="Acidic residues" evidence="1">
    <location>
        <begin position="620"/>
        <end position="636"/>
    </location>
</feature>
<organism evidence="2 3">
    <name type="scientific">Naematelia encephala</name>
    <dbReference type="NCBI Taxonomy" id="71784"/>
    <lineage>
        <taxon>Eukaryota</taxon>
        <taxon>Fungi</taxon>
        <taxon>Dikarya</taxon>
        <taxon>Basidiomycota</taxon>
        <taxon>Agaricomycotina</taxon>
        <taxon>Tremellomycetes</taxon>
        <taxon>Tremellales</taxon>
        <taxon>Naemateliaceae</taxon>
        <taxon>Naematelia</taxon>
    </lineage>
</organism>
<feature type="region of interest" description="Disordered" evidence="1">
    <location>
        <begin position="205"/>
        <end position="412"/>
    </location>
</feature>